<evidence type="ECO:0000313" key="2">
    <source>
        <dbReference type="EMBL" id="GMN72101.1"/>
    </source>
</evidence>
<accession>A0AA88ECQ8</accession>
<feature type="region of interest" description="Disordered" evidence="1">
    <location>
        <begin position="46"/>
        <end position="77"/>
    </location>
</feature>
<reference evidence="2" key="1">
    <citation type="submission" date="2023-07" db="EMBL/GenBank/DDBJ databases">
        <title>draft genome sequence of fig (Ficus carica).</title>
        <authorList>
            <person name="Takahashi T."/>
            <person name="Nishimura K."/>
        </authorList>
    </citation>
    <scope>NUCLEOTIDE SEQUENCE</scope>
</reference>
<dbReference type="EMBL" id="BTGU01014091">
    <property type="protein sequence ID" value="GMN72101.1"/>
    <property type="molecule type" value="Genomic_DNA"/>
</dbReference>
<sequence>MHNRQGVVLRITCILSWRHRLGCDSFHVCQPCSRFQPIHAAPALPPCALNPSPRTTASPGPRDSRPESSAKPSSSCVQLGSTIIGPKLKPAISASSIPSHLLPPTDLPA</sequence>
<gene>
    <name evidence="2" type="ORF">TIFTF001_054184</name>
</gene>
<protein>
    <submittedName>
        <fullName evidence="2">Uncharacterized protein</fullName>
    </submittedName>
</protein>
<evidence type="ECO:0000313" key="3">
    <source>
        <dbReference type="Proteomes" id="UP001187192"/>
    </source>
</evidence>
<evidence type="ECO:0000256" key="1">
    <source>
        <dbReference type="SAM" id="MobiDB-lite"/>
    </source>
</evidence>
<dbReference type="Proteomes" id="UP001187192">
    <property type="component" value="Unassembled WGS sequence"/>
</dbReference>
<proteinExistence type="predicted"/>
<keyword evidence="3" id="KW-1185">Reference proteome</keyword>
<organism evidence="2 3">
    <name type="scientific">Ficus carica</name>
    <name type="common">Common fig</name>
    <dbReference type="NCBI Taxonomy" id="3494"/>
    <lineage>
        <taxon>Eukaryota</taxon>
        <taxon>Viridiplantae</taxon>
        <taxon>Streptophyta</taxon>
        <taxon>Embryophyta</taxon>
        <taxon>Tracheophyta</taxon>
        <taxon>Spermatophyta</taxon>
        <taxon>Magnoliopsida</taxon>
        <taxon>eudicotyledons</taxon>
        <taxon>Gunneridae</taxon>
        <taxon>Pentapetalae</taxon>
        <taxon>rosids</taxon>
        <taxon>fabids</taxon>
        <taxon>Rosales</taxon>
        <taxon>Moraceae</taxon>
        <taxon>Ficeae</taxon>
        <taxon>Ficus</taxon>
    </lineage>
</organism>
<comment type="caution">
    <text evidence="2">The sequence shown here is derived from an EMBL/GenBank/DDBJ whole genome shotgun (WGS) entry which is preliminary data.</text>
</comment>
<name>A0AA88ECQ8_FICCA</name>
<dbReference type="AlphaFoldDB" id="A0AA88ECQ8"/>